<feature type="domain" description="SnoaL-like" evidence="1">
    <location>
        <begin position="9"/>
        <end position="136"/>
    </location>
</feature>
<dbReference type="CDD" id="cd00531">
    <property type="entry name" value="NTF2_like"/>
    <property type="match status" value="1"/>
</dbReference>
<dbReference type="AlphaFoldDB" id="A0A078MQ47"/>
<dbReference type="SUPFAM" id="SSF54427">
    <property type="entry name" value="NTF2-like"/>
    <property type="match status" value="1"/>
</dbReference>
<dbReference type="InterPro" id="IPR037401">
    <property type="entry name" value="SnoaL-like"/>
</dbReference>
<sequence length="152" mass="16174">MSGLEERLRALEDRACILDLIAGYGPLADSGNGAGIGALWAEGGSYSFEMAGETTTLRGAEIGGLVELESHRELMAAGCAHFLSAPSVRIDGDTATAVNHSVVLVHRDGIWVAERVSANHWTLTRTDDGWRVANRTNALLTGDESARDLLAR</sequence>
<dbReference type="InterPro" id="IPR032710">
    <property type="entry name" value="NTF2-like_dom_sf"/>
</dbReference>
<dbReference type="PATRIC" id="fig|1461584.3.peg.267"/>
<protein>
    <recommendedName>
        <fullName evidence="1">SnoaL-like domain-containing protein</fullName>
    </recommendedName>
</protein>
<evidence type="ECO:0000313" key="2">
    <source>
        <dbReference type="EMBL" id="CEA06966.1"/>
    </source>
</evidence>
<name>A0A078MQ47_9MICC</name>
<dbReference type="EMBL" id="LN483070">
    <property type="protein sequence ID" value="CEA06966.1"/>
    <property type="molecule type" value="Genomic_DNA"/>
</dbReference>
<accession>A0A078MQ47</accession>
<organism evidence="2">
    <name type="scientific">Arthrobacter saudimassiliensis</name>
    <dbReference type="NCBI Taxonomy" id="1461584"/>
    <lineage>
        <taxon>Bacteria</taxon>
        <taxon>Bacillati</taxon>
        <taxon>Actinomycetota</taxon>
        <taxon>Actinomycetes</taxon>
        <taxon>Micrococcales</taxon>
        <taxon>Micrococcaceae</taxon>
        <taxon>Arthrobacter</taxon>
    </lineage>
</organism>
<evidence type="ECO:0000259" key="1">
    <source>
        <dbReference type="Pfam" id="PF13577"/>
    </source>
</evidence>
<gene>
    <name evidence="2" type="ORF">BN1051_00271</name>
</gene>
<reference evidence="2" key="1">
    <citation type="submission" date="2014-07" db="EMBL/GenBank/DDBJ databases">
        <authorList>
            <person name="Urmite Genomes Urmite Genomes"/>
        </authorList>
    </citation>
    <scope>NUCLEOTIDE SEQUENCE</scope>
    <source>
        <strain evidence="2">11W110_air</strain>
    </source>
</reference>
<dbReference type="Gene3D" id="3.10.450.50">
    <property type="match status" value="1"/>
</dbReference>
<proteinExistence type="predicted"/>
<dbReference type="Pfam" id="PF13577">
    <property type="entry name" value="SnoaL_4"/>
    <property type="match status" value="1"/>
</dbReference>